<feature type="domain" description="Transglutaminase-like" evidence="1">
    <location>
        <begin position="171"/>
        <end position="234"/>
    </location>
</feature>
<dbReference type="Gene3D" id="3.10.620.30">
    <property type="match status" value="1"/>
</dbReference>
<gene>
    <name evidence="2" type="ORF">ENJ96_06910</name>
</gene>
<dbReference type="AlphaFoldDB" id="A0A7V5P0P0"/>
<dbReference type="SUPFAM" id="SSF54001">
    <property type="entry name" value="Cysteine proteinases"/>
    <property type="match status" value="1"/>
</dbReference>
<name>A0A7V5P0P0_9BACT</name>
<dbReference type="PANTHER" id="PTHR38339">
    <property type="entry name" value="TRANSGLUTAMINASE DOMAIN PROTEIN"/>
    <property type="match status" value="1"/>
</dbReference>
<dbReference type="PANTHER" id="PTHR38339:SF1">
    <property type="entry name" value="TRANSGLUTAMINASE-LIKE DOMAIN-CONTAINING PROTEIN"/>
    <property type="match status" value="1"/>
</dbReference>
<evidence type="ECO:0000259" key="1">
    <source>
        <dbReference type="SMART" id="SM00460"/>
    </source>
</evidence>
<organism evidence="2">
    <name type="scientific">Thermodesulfatator atlanticus</name>
    <dbReference type="NCBI Taxonomy" id="501497"/>
    <lineage>
        <taxon>Bacteria</taxon>
        <taxon>Pseudomonadati</taxon>
        <taxon>Thermodesulfobacteriota</taxon>
        <taxon>Thermodesulfobacteria</taxon>
        <taxon>Thermodesulfobacteriales</taxon>
        <taxon>Thermodesulfatatoraceae</taxon>
        <taxon>Thermodesulfatator</taxon>
    </lineage>
</organism>
<comment type="caution">
    <text evidence="2">The sequence shown here is derived from an EMBL/GenBank/DDBJ whole genome shotgun (WGS) entry which is preliminary data.</text>
</comment>
<dbReference type="Proteomes" id="UP000886101">
    <property type="component" value="Unassembled WGS sequence"/>
</dbReference>
<dbReference type="InterPro" id="IPR038765">
    <property type="entry name" value="Papain-like_cys_pep_sf"/>
</dbReference>
<protein>
    <submittedName>
        <fullName evidence="2">Transglutaminase</fullName>
    </submittedName>
</protein>
<proteinExistence type="predicted"/>
<dbReference type="EMBL" id="DROK01000200">
    <property type="protein sequence ID" value="HHI97566.1"/>
    <property type="molecule type" value="Genomic_DNA"/>
</dbReference>
<accession>A0A7V5P0P0</accession>
<sequence length="306" mass="34695">MKRYLALFWLILFFPSLALAGRYLLEAEVIVKGKPGRFIEVWVPLPLEDESQRVEELIIEAPGPYLIRQEPEYGNRFLYLSSRGKEIRLRYQAVITRKEFSPRSPATPPTPRLLLPDKLVPVKAFKDLALDLTRGASTPEERLRALYDFVVNNLRYDKSGKGWGRGDALFACRAQKGNCTDFHSLLMALSRAVGFPTLFEIGLPVPQGGGVVAGYHCWLKVYLDGKILGLDASEAAKHPEKRNYFFGHLCDRRILLSRGRDLLLSPAQHGPRLNFMYQAYAEEDLSPAPHLVRTVYRVKLLPASNE</sequence>
<dbReference type="SMART" id="SM00460">
    <property type="entry name" value="TGc"/>
    <property type="match status" value="1"/>
</dbReference>
<dbReference type="InterPro" id="IPR002931">
    <property type="entry name" value="Transglutaminase-like"/>
</dbReference>
<reference evidence="2" key="1">
    <citation type="journal article" date="2020" name="mSystems">
        <title>Genome- and Community-Level Interaction Insights into Carbon Utilization and Element Cycling Functions of Hydrothermarchaeota in Hydrothermal Sediment.</title>
        <authorList>
            <person name="Zhou Z."/>
            <person name="Liu Y."/>
            <person name="Xu W."/>
            <person name="Pan J."/>
            <person name="Luo Z.H."/>
            <person name="Li M."/>
        </authorList>
    </citation>
    <scope>NUCLEOTIDE SEQUENCE [LARGE SCALE GENOMIC DNA]</scope>
    <source>
        <strain evidence="2">HyVt-533</strain>
    </source>
</reference>
<dbReference type="Pfam" id="PF01841">
    <property type="entry name" value="Transglut_core"/>
    <property type="match status" value="1"/>
</dbReference>
<evidence type="ECO:0000313" key="2">
    <source>
        <dbReference type="EMBL" id="HHI97566.1"/>
    </source>
</evidence>